<dbReference type="PATRIC" id="fig|570156.3.peg.3272"/>
<dbReference type="Proteomes" id="UP000050378">
    <property type="component" value="Unassembled WGS sequence"/>
</dbReference>
<dbReference type="InterPro" id="IPR008620">
    <property type="entry name" value="FixH"/>
</dbReference>
<comment type="caution">
    <text evidence="2">The sequence shown here is derived from an EMBL/GenBank/DDBJ whole genome shotgun (WGS) entry which is preliminary data.</text>
</comment>
<keyword evidence="1" id="KW-0472">Membrane</keyword>
<dbReference type="Pfam" id="PF05751">
    <property type="entry name" value="FixH"/>
    <property type="match status" value="1"/>
</dbReference>
<dbReference type="EMBL" id="LJTC01000006">
    <property type="protein sequence ID" value="KPM83595.1"/>
    <property type="molecule type" value="Genomic_DNA"/>
</dbReference>
<keyword evidence="1" id="KW-1133">Transmembrane helix</keyword>
<dbReference type="AlphaFoldDB" id="A0A0P7E103"/>
<evidence type="ECO:0000313" key="2">
    <source>
        <dbReference type="EMBL" id="KPM83595.1"/>
    </source>
</evidence>
<evidence type="ECO:0000256" key="1">
    <source>
        <dbReference type="SAM" id="Phobius"/>
    </source>
</evidence>
<proteinExistence type="predicted"/>
<accession>A0A0P7E103</accession>
<dbReference type="STRING" id="570156.AOG27_10935"/>
<evidence type="ECO:0000313" key="3">
    <source>
        <dbReference type="Proteomes" id="UP000050378"/>
    </source>
</evidence>
<sequence length="163" mass="18433">MKPTPWYKNFWPWFLISFPLAAIIGCAGLIYMAIGNGPDMVVDDYYKKGKAINLELSKFNKAKALYLHGDLNVADDKVTFTFTKGDASNVHSLKMSFYHRTIKANDFDVSLMKNAHGDFTALLDTHVDGAYTVFIEPIDNSWKLKEDVILPTDKTISISPEYK</sequence>
<gene>
    <name evidence="2" type="ORF">AOG27_10935</name>
</gene>
<feature type="transmembrane region" description="Helical" evidence="1">
    <location>
        <begin position="12"/>
        <end position="34"/>
    </location>
</feature>
<dbReference type="OrthoDB" id="5295180at2"/>
<reference evidence="2 3" key="1">
    <citation type="submission" date="2015-09" db="EMBL/GenBank/DDBJ databases">
        <title>Draft Genome Sequence of Pseudoalteromonas lipolytica UCD-48B.</title>
        <authorList>
            <person name="Krusor M."/>
            <person name="Coil D.A."/>
            <person name="Lang J.M."/>
            <person name="Eisen J.A."/>
            <person name="Alexiev A."/>
        </authorList>
    </citation>
    <scope>NUCLEOTIDE SEQUENCE [LARGE SCALE GENOMIC DNA]</scope>
    <source>
        <strain evidence="2 3">UCD-48B</strain>
    </source>
</reference>
<organism evidence="2 3">
    <name type="scientific">Pseudoalteromonas lipolytica</name>
    <dbReference type="NCBI Taxonomy" id="570156"/>
    <lineage>
        <taxon>Bacteria</taxon>
        <taxon>Pseudomonadati</taxon>
        <taxon>Pseudomonadota</taxon>
        <taxon>Gammaproteobacteria</taxon>
        <taxon>Alteromonadales</taxon>
        <taxon>Pseudoalteromonadaceae</taxon>
        <taxon>Pseudoalteromonas</taxon>
    </lineage>
</organism>
<dbReference type="RefSeq" id="WP_054553054.1">
    <property type="nucleotide sequence ID" value="NZ_LJTC01000006.1"/>
</dbReference>
<keyword evidence="1" id="KW-0812">Transmembrane</keyword>
<protein>
    <submittedName>
        <fullName evidence="2">CcoH-like protein</fullName>
    </submittedName>
</protein>
<name>A0A0P7E103_9GAMM</name>
<dbReference type="PROSITE" id="PS51257">
    <property type="entry name" value="PROKAR_LIPOPROTEIN"/>
    <property type="match status" value="1"/>
</dbReference>